<reference evidence="3 4" key="1">
    <citation type="submission" date="2017-01" db="EMBL/GenBank/DDBJ databases">
        <title>The cable genome- insights into the physiology and evolution of filamentous bacteria capable of sulfide oxidation via long distance electron transfer.</title>
        <authorList>
            <person name="Schreiber L."/>
            <person name="Bjerg J.T."/>
            <person name="Boggild A."/>
            <person name="Van De Vossenberg J."/>
            <person name="Meysman F."/>
            <person name="Nielsen L.P."/>
            <person name="Schramm A."/>
            <person name="Kjeldsen K.U."/>
        </authorList>
    </citation>
    <scope>NUCLEOTIDE SEQUENCE [LARGE SCALE GENOMIC DNA]</scope>
    <source>
        <strain evidence="3">A1</strain>
    </source>
</reference>
<gene>
    <name evidence="3" type="ORF">VT98_12421</name>
</gene>
<dbReference type="PROSITE" id="PS50801">
    <property type="entry name" value="STAS"/>
    <property type="match status" value="1"/>
</dbReference>
<evidence type="ECO:0000259" key="1">
    <source>
        <dbReference type="PROSITE" id="PS50042"/>
    </source>
</evidence>
<dbReference type="CDD" id="cd00038">
    <property type="entry name" value="CAP_ED"/>
    <property type="match status" value="1"/>
</dbReference>
<feature type="domain" description="Cyclic nucleotide-binding" evidence="1">
    <location>
        <begin position="169"/>
        <end position="271"/>
    </location>
</feature>
<organism evidence="3 4">
    <name type="scientific">Candidatus Electrothrix communis</name>
    <dbReference type="NCBI Taxonomy" id="1859133"/>
    <lineage>
        <taxon>Bacteria</taxon>
        <taxon>Pseudomonadati</taxon>
        <taxon>Thermodesulfobacteriota</taxon>
        <taxon>Desulfobulbia</taxon>
        <taxon>Desulfobulbales</taxon>
        <taxon>Desulfobulbaceae</taxon>
        <taxon>Candidatus Electrothrix</taxon>
    </lineage>
</organism>
<dbReference type="CDD" id="cd07042">
    <property type="entry name" value="STAS_SulP_like_sulfate_transporter"/>
    <property type="match status" value="1"/>
</dbReference>
<dbReference type="SMART" id="SM00100">
    <property type="entry name" value="cNMP"/>
    <property type="match status" value="1"/>
</dbReference>
<feature type="domain" description="STAS" evidence="2">
    <location>
        <begin position="45"/>
        <end position="147"/>
    </location>
</feature>
<dbReference type="InterPro" id="IPR018490">
    <property type="entry name" value="cNMP-bd_dom_sf"/>
</dbReference>
<dbReference type="PROSITE" id="PS50042">
    <property type="entry name" value="CNMP_BINDING_3"/>
    <property type="match status" value="1"/>
</dbReference>
<protein>
    <submittedName>
        <fullName evidence="3">STAS domain-containing protein</fullName>
    </submittedName>
</protein>
<dbReference type="Proteomes" id="UP000288086">
    <property type="component" value="Unassembled WGS sequence"/>
</dbReference>
<proteinExistence type="predicted"/>
<dbReference type="PANTHER" id="PTHR43310">
    <property type="entry name" value="SULFATE TRANSPORTER YBAR-RELATED"/>
    <property type="match status" value="1"/>
</dbReference>
<dbReference type="AlphaFoldDB" id="A0A444J1I2"/>
<dbReference type="Gene3D" id="3.30.750.24">
    <property type="entry name" value="STAS domain"/>
    <property type="match status" value="1"/>
</dbReference>
<comment type="caution">
    <text evidence="3">The sequence shown here is derived from an EMBL/GenBank/DDBJ whole genome shotgun (WGS) entry which is preliminary data.</text>
</comment>
<dbReference type="EMBL" id="MTKP01000242">
    <property type="protein sequence ID" value="RWX47019.1"/>
    <property type="molecule type" value="Genomic_DNA"/>
</dbReference>
<dbReference type="InterPro" id="IPR014710">
    <property type="entry name" value="RmlC-like_jellyroll"/>
</dbReference>
<dbReference type="InterPro" id="IPR052706">
    <property type="entry name" value="Membrane-Transporter-like"/>
</dbReference>
<dbReference type="InterPro" id="IPR036513">
    <property type="entry name" value="STAS_dom_sf"/>
</dbReference>
<dbReference type="Pfam" id="PF00027">
    <property type="entry name" value="cNMP_binding"/>
    <property type="match status" value="1"/>
</dbReference>
<evidence type="ECO:0000259" key="2">
    <source>
        <dbReference type="PROSITE" id="PS50801"/>
    </source>
</evidence>
<name>A0A444J1I2_9BACT</name>
<sequence>MVFVFSYSRTDIFYRKLSGAELTSNVLRSPPERKQLVRLGWHTHVLELHGFIFFGTANAILNELQSRLRASLPLQYLIIDFRRVTGVDSSAAFCFTRILYLADSLNFTVILSSLSPQLKQQMLHNGIQPNEKSLNFASDLDRALSWCEDALLESDSGPQENLALPLQLLAKGFKRKQIRLLKSYLQKSTLKSKELLVRQGEASDSVYFVESGQVSIYLQTGNTHPVRLQTICIGTMVGEVGYCLNVPRTATVVADTDTVVYRLTKNSMQAIQKEEPLLAESIKDLMLRVIAERLVTSNRQLLDSSR</sequence>
<dbReference type="Gene3D" id="2.60.120.10">
    <property type="entry name" value="Jelly Rolls"/>
    <property type="match status" value="1"/>
</dbReference>
<dbReference type="PANTHER" id="PTHR43310:SF1">
    <property type="entry name" value="SULFATE TRANSPORTER YBAR-RELATED"/>
    <property type="match status" value="1"/>
</dbReference>
<dbReference type="PRINTS" id="PR00103">
    <property type="entry name" value="CAMPKINASE"/>
</dbReference>
<dbReference type="InterPro" id="IPR000595">
    <property type="entry name" value="cNMP-bd_dom"/>
</dbReference>
<accession>A0A444J1I2</accession>
<dbReference type="InterPro" id="IPR002645">
    <property type="entry name" value="STAS_dom"/>
</dbReference>
<dbReference type="SUPFAM" id="SSF52091">
    <property type="entry name" value="SpoIIaa-like"/>
    <property type="match status" value="1"/>
</dbReference>
<dbReference type="SUPFAM" id="SSF51206">
    <property type="entry name" value="cAMP-binding domain-like"/>
    <property type="match status" value="1"/>
</dbReference>
<evidence type="ECO:0000313" key="4">
    <source>
        <dbReference type="Proteomes" id="UP000288086"/>
    </source>
</evidence>
<evidence type="ECO:0000313" key="3">
    <source>
        <dbReference type="EMBL" id="RWX47019.1"/>
    </source>
</evidence>
<dbReference type="Pfam" id="PF01740">
    <property type="entry name" value="STAS"/>
    <property type="match status" value="1"/>
</dbReference>
<keyword evidence="4" id="KW-1185">Reference proteome</keyword>